<dbReference type="Pfam" id="PF00583">
    <property type="entry name" value="Acetyltransf_1"/>
    <property type="match status" value="1"/>
</dbReference>
<dbReference type="PATRIC" id="fig|1246995.3.peg.5743"/>
<evidence type="ECO:0000256" key="1">
    <source>
        <dbReference type="ARBA" id="ARBA00022679"/>
    </source>
</evidence>
<dbReference type="InterPro" id="IPR050680">
    <property type="entry name" value="YpeA/RimI_acetyltransf"/>
</dbReference>
<evidence type="ECO:0000256" key="2">
    <source>
        <dbReference type="ARBA" id="ARBA00023315"/>
    </source>
</evidence>
<dbReference type="GO" id="GO:0016747">
    <property type="term" value="F:acyltransferase activity, transferring groups other than amino-acyl groups"/>
    <property type="evidence" value="ECO:0007669"/>
    <property type="project" value="InterPro"/>
</dbReference>
<dbReference type="SUPFAM" id="SSF55729">
    <property type="entry name" value="Acyl-CoA N-acyltransferases (Nat)"/>
    <property type="match status" value="1"/>
</dbReference>
<dbReference type="EMBL" id="CP006272">
    <property type="protein sequence ID" value="AGZ43927.1"/>
    <property type="molecule type" value="Genomic_DNA"/>
</dbReference>
<keyword evidence="1 4" id="KW-0808">Transferase</keyword>
<reference evidence="4 5" key="1">
    <citation type="journal article" date="2014" name="J. Biotechnol.">
        <title>Complete genome sequence of the actinobacterium Actinoplanes friuliensis HAG 010964, producer of the lipopeptide antibiotic friulimycin.</title>
        <authorList>
            <person name="Ruckert C."/>
            <person name="Szczepanowski R."/>
            <person name="Albersmeier A."/>
            <person name="Goesmann A."/>
            <person name="Fischer N."/>
            <person name="Steinkamper A."/>
            <person name="Puhler A."/>
            <person name="Biener R."/>
            <person name="Schwartz D."/>
            <person name="Kalinowski J."/>
        </authorList>
    </citation>
    <scope>NUCLEOTIDE SEQUENCE [LARGE SCALE GENOMIC DNA]</scope>
    <source>
        <strain evidence="4 5">DSM 7358</strain>
    </source>
</reference>
<dbReference type="OrthoDB" id="3381976at2"/>
<dbReference type="HOGENOM" id="CLU_122305_0_1_11"/>
<dbReference type="InterPro" id="IPR000182">
    <property type="entry name" value="GNAT_dom"/>
</dbReference>
<protein>
    <submittedName>
        <fullName evidence="4">GCN5-like N-acetyltransferase</fullName>
    </submittedName>
</protein>
<dbReference type="eggNOG" id="COG0456">
    <property type="taxonomic scope" value="Bacteria"/>
</dbReference>
<proteinExistence type="predicted"/>
<dbReference type="KEGG" id="afs:AFR_28330"/>
<dbReference type="InterPro" id="IPR016181">
    <property type="entry name" value="Acyl_CoA_acyltransferase"/>
</dbReference>
<dbReference type="PROSITE" id="PS51186">
    <property type="entry name" value="GNAT"/>
    <property type="match status" value="1"/>
</dbReference>
<dbReference type="AlphaFoldDB" id="U5W4I7"/>
<dbReference type="RefSeq" id="WP_023560264.1">
    <property type="nucleotide sequence ID" value="NC_022657.1"/>
</dbReference>
<evidence type="ECO:0000259" key="3">
    <source>
        <dbReference type="PROSITE" id="PS51186"/>
    </source>
</evidence>
<keyword evidence="5" id="KW-1185">Reference proteome</keyword>
<dbReference type="PANTHER" id="PTHR43420">
    <property type="entry name" value="ACETYLTRANSFERASE"/>
    <property type="match status" value="1"/>
</dbReference>
<dbReference type="STRING" id="1246995.AFR_28330"/>
<keyword evidence="2" id="KW-0012">Acyltransferase</keyword>
<organism evidence="4 5">
    <name type="scientific">Actinoplanes friuliensis DSM 7358</name>
    <dbReference type="NCBI Taxonomy" id="1246995"/>
    <lineage>
        <taxon>Bacteria</taxon>
        <taxon>Bacillati</taxon>
        <taxon>Actinomycetota</taxon>
        <taxon>Actinomycetes</taxon>
        <taxon>Micromonosporales</taxon>
        <taxon>Micromonosporaceae</taxon>
        <taxon>Actinoplanes</taxon>
    </lineage>
</organism>
<evidence type="ECO:0000313" key="4">
    <source>
        <dbReference type="EMBL" id="AGZ43927.1"/>
    </source>
</evidence>
<dbReference type="CDD" id="cd04301">
    <property type="entry name" value="NAT_SF"/>
    <property type="match status" value="1"/>
</dbReference>
<accession>U5W4I7</accession>
<evidence type="ECO:0000313" key="5">
    <source>
        <dbReference type="Proteomes" id="UP000017746"/>
    </source>
</evidence>
<gene>
    <name evidence="4" type="ORF">AFR_28330</name>
</gene>
<name>U5W4I7_9ACTN</name>
<dbReference type="Gene3D" id="3.40.630.30">
    <property type="match status" value="1"/>
</dbReference>
<sequence length="158" mass="17447">MPEISVRAMTPAEFDHWNESTVHELAAVNVAAGNWPADEAVDRARQSRLERLPDGVDTADMLFLLGLRPDSTPIGFLWIGLKHPRGVQDCAFLYFIEVTEAHRGSGYGRALLQAGEQAVRARGLSSLELNVFGANTRAVHLYETAGYTVVTQQMRKPL</sequence>
<feature type="domain" description="N-acetyltransferase" evidence="3">
    <location>
        <begin position="4"/>
        <end position="158"/>
    </location>
</feature>
<dbReference type="Proteomes" id="UP000017746">
    <property type="component" value="Chromosome"/>
</dbReference>
<dbReference type="PANTHER" id="PTHR43420:SF47">
    <property type="entry name" value="N-ACETYLTRANSFERASE DOMAIN-CONTAINING PROTEIN"/>
    <property type="match status" value="1"/>
</dbReference>